<dbReference type="Proteomes" id="UP000283458">
    <property type="component" value="Unassembled WGS sequence"/>
</dbReference>
<dbReference type="RefSeq" id="WP_119830063.1">
    <property type="nucleotide sequence ID" value="NZ_QYUL01000001.1"/>
</dbReference>
<comment type="caution">
    <text evidence="3">The sequence shown here is derived from an EMBL/GenBank/DDBJ whole genome shotgun (WGS) entry which is preliminary data.</text>
</comment>
<gene>
    <name evidence="3" type="ORF">D3877_07640</name>
</gene>
<keyword evidence="4" id="KW-1185">Reference proteome</keyword>
<accession>A0A418W5B4</accession>
<feature type="transmembrane region" description="Helical" evidence="2">
    <location>
        <begin position="73"/>
        <end position="94"/>
    </location>
</feature>
<evidence type="ECO:0000313" key="4">
    <source>
        <dbReference type="Proteomes" id="UP000283458"/>
    </source>
</evidence>
<keyword evidence="2" id="KW-1133">Transmembrane helix</keyword>
<keyword evidence="2" id="KW-0472">Membrane</keyword>
<dbReference type="AlphaFoldDB" id="A0A418W5B4"/>
<feature type="transmembrane region" description="Helical" evidence="2">
    <location>
        <begin position="46"/>
        <end position="67"/>
    </location>
</feature>
<evidence type="ECO:0000256" key="2">
    <source>
        <dbReference type="SAM" id="Phobius"/>
    </source>
</evidence>
<dbReference type="InterPro" id="IPR032820">
    <property type="entry name" value="ATPase_put"/>
</dbReference>
<organism evidence="3 4">
    <name type="scientific">Azospirillum cavernae</name>
    <dbReference type="NCBI Taxonomy" id="2320860"/>
    <lineage>
        <taxon>Bacteria</taxon>
        <taxon>Pseudomonadati</taxon>
        <taxon>Pseudomonadota</taxon>
        <taxon>Alphaproteobacteria</taxon>
        <taxon>Rhodospirillales</taxon>
        <taxon>Azospirillaceae</taxon>
        <taxon>Azospirillum</taxon>
    </lineage>
</organism>
<dbReference type="OrthoDB" id="15401at2"/>
<feature type="region of interest" description="Disordered" evidence="1">
    <location>
        <begin position="1"/>
        <end position="40"/>
    </location>
</feature>
<evidence type="ECO:0000313" key="3">
    <source>
        <dbReference type="EMBL" id="RJF85230.1"/>
    </source>
</evidence>
<reference evidence="3 4" key="1">
    <citation type="submission" date="2018-09" db="EMBL/GenBank/DDBJ databases">
        <authorList>
            <person name="Zhu H."/>
        </authorList>
    </citation>
    <scope>NUCLEOTIDE SEQUENCE [LARGE SCALE GENOMIC DNA]</scope>
    <source>
        <strain evidence="3 4">K2W22B-5</strain>
    </source>
</reference>
<dbReference type="Pfam" id="PF09527">
    <property type="entry name" value="ATPase_gene1"/>
    <property type="match status" value="1"/>
</dbReference>
<protein>
    <submittedName>
        <fullName evidence="3">AtpZ/AtpI family protein</fullName>
    </submittedName>
</protein>
<proteinExistence type="predicted"/>
<evidence type="ECO:0000256" key="1">
    <source>
        <dbReference type="SAM" id="MobiDB-lite"/>
    </source>
</evidence>
<dbReference type="EMBL" id="QYUL01000001">
    <property type="protein sequence ID" value="RJF85230.1"/>
    <property type="molecule type" value="Genomic_DNA"/>
</dbReference>
<keyword evidence="2" id="KW-0812">Transmembrane</keyword>
<sequence>MTNNTPPNPLEDLDARLRKAREGQRGWSGGPGSKYHRPPQGAMATAWRIGTELVAAMIVGVGGGLLFDRWLGTAPWGLIVMFFFGAAAGVLNVYRAVTGLGIAAGYGRPTGDDNERQDGDAH</sequence>
<name>A0A418W5B4_9PROT</name>
<feature type="compositionally biased region" description="Basic and acidic residues" evidence="1">
    <location>
        <begin position="13"/>
        <end position="24"/>
    </location>
</feature>